<comment type="subcellular location">
    <subcellularLocation>
        <location evidence="1">Membrane</location>
        <topology evidence="1">Multi-pass membrane protein</topology>
    </subcellularLocation>
</comment>
<evidence type="ECO:0000256" key="3">
    <source>
        <dbReference type="ARBA" id="ARBA00022989"/>
    </source>
</evidence>
<evidence type="ECO:0000256" key="5">
    <source>
        <dbReference type="SAM" id="SignalP"/>
    </source>
</evidence>
<sequence length="252" mass="27592">MIRPIAALLLSLAVYAADPALSQAPAQRMLAERIGRAYAALALDPGNQDARRQLGDAIQRFERQLAELRLASKTQPALDENYALLDQLWQDYKRLVSASPSRDGAAKLSELSEEVAWIAQKGAQLAEQGGSGASRAVQLAEDAATLSQRLAKIYLLQALGVNKGFLPKDLAAARTEFEQISKQLKSLPGLSQRLKDQIALMDSQWFFFQQAIDELAKNHSDRQLQRNVQTTSERIHEVATGLAASFARTAAP</sequence>
<dbReference type="InterPro" id="IPR029095">
    <property type="entry name" value="NarX-like_N"/>
</dbReference>
<dbReference type="Proteomes" id="UP001595791">
    <property type="component" value="Unassembled WGS sequence"/>
</dbReference>
<dbReference type="RefSeq" id="WP_378160318.1">
    <property type="nucleotide sequence ID" value="NZ_JBHSBU010000001.1"/>
</dbReference>
<evidence type="ECO:0000259" key="6">
    <source>
        <dbReference type="Pfam" id="PF13675"/>
    </source>
</evidence>
<keyword evidence="8" id="KW-1185">Reference proteome</keyword>
<keyword evidence="3" id="KW-1133">Transmembrane helix</keyword>
<dbReference type="EMBL" id="JBHSBU010000001">
    <property type="protein sequence ID" value="MFC4158048.1"/>
    <property type="molecule type" value="Genomic_DNA"/>
</dbReference>
<feature type="signal peptide" evidence="5">
    <location>
        <begin position="1"/>
        <end position="16"/>
    </location>
</feature>
<feature type="chain" id="PRO_5046006012" evidence="5">
    <location>
        <begin position="17"/>
        <end position="252"/>
    </location>
</feature>
<keyword evidence="4" id="KW-0472">Membrane</keyword>
<keyword evidence="5" id="KW-0732">Signal</keyword>
<protein>
    <submittedName>
        <fullName evidence="7">Type IV pili methyl-accepting chemotaxis transducer N-terminal domain-containing protein</fullName>
    </submittedName>
</protein>
<gene>
    <name evidence="7" type="ORF">ACFOW7_01630</name>
</gene>
<evidence type="ECO:0000313" key="7">
    <source>
        <dbReference type="EMBL" id="MFC4158048.1"/>
    </source>
</evidence>
<evidence type="ECO:0000256" key="4">
    <source>
        <dbReference type="ARBA" id="ARBA00023136"/>
    </source>
</evidence>
<name>A0ABV8MLT9_9NEIS</name>
<keyword evidence="2" id="KW-0812">Transmembrane</keyword>
<organism evidence="7 8">
    <name type="scientific">Chitinimonas lacunae</name>
    <dbReference type="NCBI Taxonomy" id="1963018"/>
    <lineage>
        <taxon>Bacteria</taxon>
        <taxon>Pseudomonadati</taxon>
        <taxon>Pseudomonadota</taxon>
        <taxon>Betaproteobacteria</taxon>
        <taxon>Neisseriales</taxon>
        <taxon>Chitinibacteraceae</taxon>
        <taxon>Chitinimonas</taxon>
    </lineage>
</organism>
<reference evidence="8" key="1">
    <citation type="journal article" date="2019" name="Int. J. Syst. Evol. Microbiol.">
        <title>The Global Catalogue of Microorganisms (GCM) 10K type strain sequencing project: providing services to taxonomists for standard genome sequencing and annotation.</title>
        <authorList>
            <consortium name="The Broad Institute Genomics Platform"/>
            <consortium name="The Broad Institute Genome Sequencing Center for Infectious Disease"/>
            <person name="Wu L."/>
            <person name="Ma J."/>
        </authorList>
    </citation>
    <scope>NUCLEOTIDE SEQUENCE [LARGE SCALE GENOMIC DNA]</scope>
    <source>
        <strain evidence="8">LMG 29894</strain>
    </source>
</reference>
<comment type="caution">
    <text evidence="7">The sequence shown here is derived from an EMBL/GenBank/DDBJ whole genome shotgun (WGS) entry which is preliminary data.</text>
</comment>
<evidence type="ECO:0000256" key="1">
    <source>
        <dbReference type="ARBA" id="ARBA00004141"/>
    </source>
</evidence>
<accession>A0ABV8MLT9</accession>
<dbReference type="Pfam" id="PF13675">
    <property type="entry name" value="PilJ"/>
    <property type="match status" value="1"/>
</dbReference>
<proteinExistence type="predicted"/>
<feature type="domain" description="NarX-like N-terminal" evidence="6">
    <location>
        <begin position="22"/>
        <end position="103"/>
    </location>
</feature>
<evidence type="ECO:0000256" key="2">
    <source>
        <dbReference type="ARBA" id="ARBA00022692"/>
    </source>
</evidence>
<evidence type="ECO:0000313" key="8">
    <source>
        <dbReference type="Proteomes" id="UP001595791"/>
    </source>
</evidence>